<dbReference type="PANTHER" id="PTHR37848:SF1">
    <property type="entry name" value="SUN DOMAIN-CONTAINING PROTEIN"/>
    <property type="match status" value="1"/>
</dbReference>
<keyword evidence="2" id="KW-0812">Transmembrane</keyword>
<evidence type="ECO:0000256" key="1">
    <source>
        <dbReference type="SAM" id="MobiDB-lite"/>
    </source>
</evidence>
<dbReference type="Proteomes" id="UP001521785">
    <property type="component" value="Unassembled WGS sequence"/>
</dbReference>
<evidence type="ECO:0000313" key="3">
    <source>
        <dbReference type="EMBL" id="KAL1610400.1"/>
    </source>
</evidence>
<keyword evidence="2" id="KW-0472">Membrane</keyword>
<protein>
    <submittedName>
        <fullName evidence="3">Uncharacterized protein</fullName>
    </submittedName>
</protein>
<dbReference type="PANTHER" id="PTHR37848">
    <property type="entry name" value="EXPRESSED PROTEIN"/>
    <property type="match status" value="1"/>
</dbReference>
<accession>A0ABR3S155</accession>
<keyword evidence="2" id="KW-1133">Transmembrane helix</keyword>
<comment type="caution">
    <text evidence="3">The sequence shown here is derived from an EMBL/GenBank/DDBJ whole genome shotgun (WGS) entry which is preliminary data.</text>
</comment>
<proteinExistence type="predicted"/>
<sequence>MGKPQPTPAPYRDDPDAVSLHTTPDDYDYDDAPDVEDRPPSYAAPLIHHITPTSSGRTNHSEWFQLKNGKPQVPETQTQSNPRYDTDPVVLEEAVRSLAKHAPYPLVYIMGTHRETVKRGDKKETKDITDFRIVIDLQHYLQRAEMTIKTVSNGEKTYRGSITKCRAPGYKQDIEAGDAGPTLKEWCHRYCASPKTLRIFRLRRVVTGFEEEYLKKRLEGLIRSTNYRGHISVTFPVENSNVDLYTSNRINQWRLTTWIRWVCYLTFLWIFTWPALFFTTKRYAVVKAEWPWSRTDSHGIKRYTTISEEQWFQEWHVGIRRLVLDRYQCEASEEVLRGVIARDEDPPMPGTLRTGHQDVDSTVNLLTQGFQVARALSNGDVLGRGIQGGWGYDT</sequence>
<name>A0ABR3S155_9PLEO</name>
<evidence type="ECO:0000313" key="4">
    <source>
        <dbReference type="Proteomes" id="UP001521785"/>
    </source>
</evidence>
<keyword evidence="4" id="KW-1185">Reference proteome</keyword>
<feature type="compositionally biased region" description="Acidic residues" evidence="1">
    <location>
        <begin position="25"/>
        <end position="34"/>
    </location>
</feature>
<feature type="transmembrane region" description="Helical" evidence="2">
    <location>
        <begin position="258"/>
        <end position="278"/>
    </location>
</feature>
<evidence type="ECO:0000256" key="2">
    <source>
        <dbReference type="SAM" id="Phobius"/>
    </source>
</evidence>
<organism evidence="3 4">
    <name type="scientific">Paraconiothyrium brasiliense</name>
    <dbReference type="NCBI Taxonomy" id="300254"/>
    <lineage>
        <taxon>Eukaryota</taxon>
        <taxon>Fungi</taxon>
        <taxon>Dikarya</taxon>
        <taxon>Ascomycota</taxon>
        <taxon>Pezizomycotina</taxon>
        <taxon>Dothideomycetes</taxon>
        <taxon>Pleosporomycetidae</taxon>
        <taxon>Pleosporales</taxon>
        <taxon>Massarineae</taxon>
        <taxon>Didymosphaeriaceae</taxon>
        <taxon>Paraconiothyrium</taxon>
    </lineage>
</organism>
<dbReference type="EMBL" id="JAKJXO020000002">
    <property type="protein sequence ID" value="KAL1610400.1"/>
    <property type="molecule type" value="Genomic_DNA"/>
</dbReference>
<gene>
    <name evidence="3" type="ORF">SLS60_002067</name>
</gene>
<feature type="region of interest" description="Disordered" evidence="1">
    <location>
        <begin position="1"/>
        <end position="42"/>
    </location>
</feature>
<reference evidence="3 4" key="1">
    <citation type="submission" date="2024-02" db="EMBL/GenBank/DDBJ databases">
        <title>De novo assembly and annotation of 12 fungi associated with fruit tree decline syndrome in Ontario, Canada.</title>
        <authorList>
            <person name="Sulman M."/>
            <person name="Ellouze W."/>
            <person name="Ilyukhin E."/>
        </authorList>
    </citation>
    <scope>NUCLEOTIDE SEQUENCE [LARGE SCALE GENOMIC DNA]</scope>
    <source>
        <strain evidence="3 4">M42-189</strain>
    </source>
</reference>